<dbReference type="SUPFAM" id="SSF109854">
    <property type="entry name" value="DinB/YfiT-like putative metalloenzymes"/>
    <property type="match status" value="1"/>
</dbReference>
<organism evidence="2 3">
    <name type="scientific">Rhodococcoides corynebacterioides</name>
    <dbReference type="NCBI Taxonomy" id="53972"/>
    <lineage>
        <taxon>Bacteria</taxon>
        <taxon>Bacillati</taxon>
        <taxon>Actinomycetota</taxon>
        <taxon>Actinomycetes</taxon>
        <taxon>Mycobacteriales</taxon>
        <taxon>Nocardiaceae</taxon>
        <taxon>Rhodococcoides</taxon>
    </lineage>
</organism>
<dbReference type="NCBIfam" id="TIGR03083">
    <property type="entry name" value="maleylpyruvate isomerase family mycothiol-dependent enzyme"/>
    <property type="match status" value="1"/>
</dbReference>
<dbReference type="InterPro" id="IPR034660">
    <property type="entry name" value="DinB/YfiT-like"/>
</dbReference>
<dbReference type="EMBL" id="JAFBBK010000001">
    <property type="protein sequence ID" value="MBM7414866.1"/>
    <property type="molecule type" value="Genomic_DNA"/>
</dbReference>
<reference evidence="2 3" key="1">
    <citation type="submission" date="2021-01" db="EMBL/GenBank/DDBJ databases">
        <title>Genomics of switchgrass bacterial isolates.</title>
        <authorList>
            <person name="Shade A."/>
        </authorList>
    </citation>
    <scope>NUCLEOTIDE SEQUENCE [LARGE SCALE GENOMIC DNA]</scope>
    <source>
        <strain evidence="2 3">PvP111</strain>
    </source>
</reference>
<feature type="domain" description="Mycothiol-dependent maleylpyruvate isomerase metal-binding" evidence="1">
    <location>
        <begin position="7"/>
        <end position="48"/>
    </location>
</feature>
<evidence type="ECO:0000313" key="2">
    <source>
        <dbReference type="EMBL" id="MBM7414866.1"/>
    </source>
</evidence>
<evidence type="ECO:0000259" key="1">
    <source>
        <dbReference type="Pfam" id="PF11716"/>
    </source>
</evidence>
<dbReference type="InterPro" id="IPR024344">
    <property type="entry name" value="MDMPI_metal-binding"/>
</dbReference>
<dbReference type="RefSeq" id="WP_204867745.1">
    <property type="nucleotide sequence ID" value="NZ_JAFBBK010000001.1"/>
</dbReference>
<sequence>MSLAHDERLELADTMAKVGPDAPTLCGDWTVRDLAAHLVIRERRLDAAPGIFLPPLAGYTRRVQDSVAAGEWVGLVDDVRTGPPVWSPYKLLDAQINLGEMFVHHEDVRRADGSAPTPRELSAEMQAALWGLLGLLGRVAYRGAPVAVDVETPDGRRRTFGKKSASRRVALRGEPSELVLHAFGRDAVVLEFDGDSADVAAVKGLDRGV</sequence>
<proteinExistence type="predicted"/>
<keyword evidence="3" id="KW-1185">Reference proteome</keyword>
<accession>A0ABS2KSD9</accession>
<comment type="caution">
    <text evidence="2">The sequence shown here is derived from an EMBL/GenBank/DDBJ whole genome shotgun (WGS) entry which is preliminary data.</text>
</comment>
<dbReference type="InterPro" id="IPR017517">
    <property type="entry name" value="Maleyloyr_isom"/>
</dbReference>
<name>A0ABS2KSD9_9NOCA</name>
<dbReference type="Proteomes" id="UP000703038">
    <property type="component" value="Unassembled WGS sequence"/>
</dbReference>
<dbReference type="NCBIfam" id="TIGR03085">
    <property type="entry name" value="TIGR03085 family metal-binding protein"/>
    <property type="match status" value="1"/>
</dbReference>
<protein>
    <submittedName>
        <fullName evidence="2">Uncharacterized protein (TIGR03085 family)</fullName>
    </submittedName>
</protein>
<dbReference type="Pfam" id="PF11716">
    <property type="entry name" value="MDMPI_N"/>
    <property type="match status" value="1"/>
</dbReference>
<evidence type="ECO:0000313" key="3">
    <source>
        <dbReference type="Proteomes" id="UP000703038"/>
    </source>
</evidence>
<gene>
    <name evidence="2" type="ORF">JOE42_001599</name>
</gene>
<dbReference type="InterPro" id="IPR017519">
    <property type="entry name" value="CHP03085"/>
</dbReference>